<dbReference type="GO" id="GO:0003988">
    <property type="term" value="F:acetyl-CoA C-acyltransferase activity"/>
    <property type="evidence" value="ECO:0007669"/>
    <property type="project" value="UniProtKB-ARBA"/>
</dbReference>
<protein>
    <submittedName>
        <fullName evidence="3">Acetyl-CoA acetyl transferase</fullName>
    </submittedName>
</protein>
<proteinExistence type="predicted"/>
<dbReference type="InterPro" id="IPR020616">
    <property type="entry name" value="Thiolase_N"/>
</dbReference>
<dbReference type="InterPro" id="IPR002155">
    <property type="entry name" value="Thiolase"/>
</dbReference>
<accession>G3LGU5</accession>
<keyword evidence="3" id="KW-0808">Transferase</keyword>
<reference evidence="3" key="1">
    <citation type="submission" date="2011-07" db="EMBL/GenBank/DDBJ databases">
        <title>Biodegradation of r-limonene and other terpenes by Pseudomonas sp. strain 19-rlim.</title>
        <authorList>
            <person name="Eaton R.W."/>
        </authorList>
    </citation>
    <scope>NUCLEOTIDE SEQUENCE</scope>
    <source>
        <strain evidence="3">19-rlim</strain>
    </source>
</reference>
<dbReference type="InterPro" id="IPR055140">
    <property type="entry name" value="Thiolase_C_2"/>
</dbReference>
<evidence type="ECO:0000259" key="2">
    <source>
        <dbReference type="Pfam" id="PF22691"/>
    </source>
</evidence>
<feature type="domain" description="Thiolase N-terminal" evidence="1">
    <location>
        <begin position="11"/>
        <end position="227"/>
    </location>
</feature>
<dbReference type="NCBIfam" id="NF004810">
    <property type="entry name" value="PRK06157.1"/>
    <property type="match status" value="1"/>
</dbReference>
<organism evidence="3">
    <name type="scientific">Pseudomonas sp. 19-rlim</name>
    <dbReference type="NCBI Taxonomy" id="1084570"/>
    <lineage>
        <taxon>Bacteria</taxon>
        <taxon>Pseudomonadati</taxon>
        <taxon>Pseudomonadota</taxon>
        <taxon>Gammaproteobacteria</taxon>
        <taxon>Pseudomonadales</taxon>
        <taxon>Pseudomonadaceae</taxon>
        <taxon>Pseudomonas</taxon>
    </lineage>
</organism>
<dbReference type="Gene3D" id="3.40.47.10">
    <property type="match status" value="1"/>
</dbReference>
<dbReference type="AlphaFoldDB" id="G3LGU5"/>
<sequence length="398" mass="42066">MASGIKDKVAIIGMGCSRFGERWDVGTEQLINEAFGEALTDAGIEKSQINAAWFGSALDQANVGNSAIPLSTALRLQGIPVTRVENMCATGTEALRGATYAVASGAVDIALAVGVEKLKDTGFGGLPVPTKGTFNDLWIPYCSAPAGFAQLAAGYRSRYGVSKDELKQAMARVSWKSHVNGVKNPKAHLRKEVSMETILAAPMIADPLGVFDCCGVSDGAACAIVTTPEIARALGKQDLVSIKALQLSASSGRESGTNQWDGSYVQNTRLAAKAAYREAGIDDPRKQLSLMEVHDCFSITELVTMEDLGMSEDGQAWRDILDGKYDADGKTPCQIDGGLKCFGHPVGASGLRMVYENYLQLLNRAGDRQLASPSMGLSHNLGGVPYNSIAAISIVGLL</sequence>
<dbReference type="PANTHER" id="PTHR42870:SF1">
    <property type="entry name" value="NON-SPECIFIC LIPID-TRANSFER PROTEIN-LIKE 2"/>
    <property type="match status" value="1"/>
</dbReference>
<dbReference type="Pfam" id="PF22691">
    <property type="entry name" value="Thiolase_C_1"/>
    <property type="match status" value="1"/>
</dbReference>
<evidence type="ECO:0000259" key="1">
    <source>
        <dbReference type="Pfam" id="PF00108"/>
    </source>
</evidence>
<dbReference type="CDD" id="cd00829">
    <property type="entry name" value="SCP-x_thiolase"/>
    <property type="match status" value="1"/>
</dbReference>
<dbReference type="InterPro" id="IPR016039">
    <property type="entry name" value="Thiolase-like"/>
</dbReference>
<dbReference type="EMBL" id="JN379031">
    <property type="protein sequence ID" value="AEO27338.1"/>
    <property type="molecule type" value="Genomic_DNA"/>
</dbReference>
<dbReference type="Pfam" id="PF00108">
    <property type="entry name" value="Thiolase_N"/>
    <property type="match status" value="1"/>
</dbReference>
<evidence type="ECO:0000313" key="3">
    <source>
        <dbReference type="EMBL" id="AEO27338.1"/>
    </source>
</evidence>
<feature type="domain" description="Thiolase C-terminal" evidence="2">
    <location>
        <begin position="263"/>
        <end position="392"/>
    </location>
</feature>
<dbReference type="PIRSF" id="PIRSF000429">
    <property type="entry name" value="Ac-CoA_Ac_transf"/>
    <property type="match status" value="1"/>
</dbReference>
<dbReference type="PANTHER" id="PTHR42870">
    <property type="entry name" value="ACETYL-COA C-ACETYLTRANSFERASE"/>
    <property type="match status" value="1"/>
</dbReference>
<name>G3LGU5_9PSED</name>
<dbReference type="SUPFAM" id="SSF53901">
    <property type="entry name" value="Thiolase-like"/>
    <property type="match status" value="2"/>
</dbReference>